<feature type="non-terminal residue" evidence="6">
    <location>
        <position position="1"/>
    </location>
</feature>
<evidence type="ECO:0000256" key="1">
    <source>
        <dbReference type="ARBA" id="ARBA00022729"/>
    </source>
</evidence>
<feature type="region of interest" description="Disordered" evidence="3">
    <location>
        <begin position="441"/>
        <end position="473"/>
    </location>
</feature>
<dbReference type="SUPFAM" id="SSF48726">
    <property type="entry name" value="Immunoglobulin"/>
    <property type="match status" value="1"/>
</dbReference>
<dbReference type="InterPro" id="IPR003599">
    <property type="entry name" value="Ig_sub"/>
</dbReference>
<evidence type="ECO:0000259" key="5">
    <source>
        <dbReference type="PROSITE" id="PS50835"/>
    </source>
</evidence>
<keyword evidence="4" id="KW-0472">Membrane</keyword>
<accession>A0A7R9L2C1</accession>
<name>A0A7R9L2C1_9ACAR</name>
<keyword evidence="2" id="KW-0325">Glycoprotein</keyword>
<keyword evidence="7" id="KW-1185">Reference proteome</keyword>
<evidence type="ECO:0000313" key="6">
    <source>
        <dbReference type="EMBL" id="CAD7633524.1"/>
    </source>
</evidence>
<reference evidence="6" key="1">
    <citation type="submission" date="2020-11" db="EMBL/GenBank/DDBJ databases">
        <authorList>
            <person name="Tran Van P."/>
        </authorList>
    </citation>
    <scope>NUCLEOTIDE SEQUENCE</scope>
</reference>
<evidence type="ECO:0000256" key="2">
    <source>
        <dbReference type="ARBA" id="ARBA00023180"/>
    </source>
</evidence>
<dbReference type="EMBL" id="CAJPIZ010012876">
    <property type="protein sequence ID" value="CAG2113954.1"/>
    <property type="molecule type" value="Genomic_DNA"/>
</dbReference>
<dbReference type="InterPro" id="IPR007110">
    <property type="entry name" value="Ig-like_dom"/>
</dbReference>
<feature type="domain" description="Ig-like" evidence="5">
    <location>
        <begin position="101"/>
        <end position="200"/>
    </location>
</feature>
<proteinExistence type="predicted"/>
<dbReference type="AlphaFoldDB" id="A0A7R9L2C1"/>
<sequence>GSQIDLIEPGAFRGLDKLEFLKLDSNRLTTLPISVVTDLPPLYSFDLHKNQWNCDCDLRSSREWMLRNNVPQSIPPTCQTPQRVSGLMWNSLDIDDFACAPDIISTATEVTKYVGGNATLSCVVKGQPQPKIFWYVDDGFYRNLSSHLVRGEKFFLYEEKSDGIVNSMLTITGLEESDSQSFICSAENRAGIATKNFTITVMALPFGAVAGWSKVEVAGAVVGILSSLVFIFVLVTIFLIRSRRSHHPPDDKPSPISVLKNLSPGVKCESSGIKSHVTVIGKDGNEKKPENGNNSSGYGSGGMTPDLTKTGFDLNGYHNNISGNGYTTNESHFTSQMMPTIGYQTQSQLSVGNQSFTQLAPDVSQQYNYNYENYQEVYDADGYCTGLPASVAAQAFPPSYHHNYQNHTFEDEDHNSQQMAYDPQSYPIQYAATTATNQYVPQESLPQPSHPTVSQQQPQQQWKRSPMPQAVAPGVLQPTVVRYSPDEGYAEEPAPFHLEGTEV</sequence>
<dbReference type="PROSITE" id="PS50835">
    <property type="entry name" value="IG_LIKE"/>
    <property type="match status" value="1"/>
</dbReference>
<feature type="region of interest" description="Disordered" evidence="3">
    <location>
        <begin position="484"/>
        <end position="503"/>
    </location>
</feature>
<dbReference type="Proteomes" id="UP000759131">
    <property type="component" value="Unassembled WGS sequence"/>
</dbReference>
<keyword evidence="4" id="KW-1133">Transmembrane helix</keyword>
<dbReference type="SUPFAM" id="SSF52058">
    <property type="entry name" value="L domain-like"/>
    <property type="match status" value="1"/>
</dbReference>
<dbReference type="InterPro" id="IPR050467">
    <property type="entry name" value="LRFN"/>
</dbReference>
<dbReference type="OrthoDB" id="643377at2759"/>
<dbReference type="InterPro" id="IPR036179">
    <property type="entry name" value="Ig-like_dom_sf"/>
</dbReference>
<feature type="transmembrane region" description="Helical" evidence="4">
    <location>
        <begin position="219"/>
        <end position="240"/>
    </location>
</feature>
<evidence type="ECO:0000256" key="4">
    <source>
        <dbReference type="SAM" id="Phobius"/>
    </source>
</evidence>
<protein>
    <recommendedName>
        <fullName evidence="5">Ig-like domain-containing protein</fullName>
    </recommendedName>
</protein>
<gene>
    <name evidence="6" type="ORF">OSB1V03_LOCUS13921</name>
</gene>
<dbReference type="PANTHER" id="PTHR45842">
    <property type="entry name" value="SYNAPTIC ADHESION-LIKE MOLECULE SALM"/>
    <property type="match status" value="1"/>
</dbReference>
<dbReference type="CDD" id="cd12087">
    <property type="entry name" value="TM_EGFR-like"/>
    <property type="match status" value="1"/>
</dbReference>
<evidence type="ECO:0000256" key="3">
    <source>
        <dbReference type="SAM" id="MobiDB-lite"/>
    </source>
</evidence>
<keyword evidence="1" id="KW-0732">Signal</keyword>
<evidence type="ECO:0000313" key="7">
    <source>
        <dbReference type="Proteomes" id="UP000759131"/>
    </source>
</evidence>
<feature type="region of interest" description="Disordered" evidence="3">
    <location>
        <begin position="278"/>
        <end position="304"/>
    </location>
</feature>
<dbReference type="InterPro" id="IPR032675">
    <property type="entry name" value="LRR_dom_sf"/>
</dbReference>
<dbReference type="PANTHER" id="PTHR45842:SF12">
    <property type="entry name" value="KEKKON 5, ISOFORM A"/>
    <property type="match status" value="1"/>
</dbReference>
<dbReference type="InterPro" id="IPR013783">
    <property type="entry name" value="Ig-like_fold"/>
</dbReference>
<organism evidence="6">
    <name type="scientific">Medioppia subpectinata</name>
    <dbReference type="NCBI Taxonomy" id="1979941"/>
    <lineage>
        <taxon>Eukaryota</taxon>
        <taxon>Metazoa</taxon>
        <taxon>Ecdysozoa</taxon>
        <taxon>Arthropoda</taxon>
        <taxon>Chelicerata</taxon>
        <taxon>Arachnida</taxon>
        <taxon>Acari</taxon>
        <taxon>Acariformes</taxon>
        <taxon>Sarcoptiformes</taxon>
        <taxon>Oribatida</taxon>
        <taxon>Brachypylina</taxon>
        <taxon>Oppioidea</taxon>
        <taxon>Oppiidae</taxon>
        <taxon>Medioppia</taxon>
    </lineage>
</organism>
<dbReference type="SMART" id="SM00409">
    <property type="entry name" value="IG"/>
    <property type="match status" value="1"/>
</dbReference>
<feature type="transmembrane region" description="Helical" evidence="4">
    <location>
        <begin position="196"/>
        <end position="213"/>
    </location>
</feature>
<dbReference type="Pfam" id="PF13927">
    <property type="entry name" value="Ig_3"/>
    <property type="match status" value="1"/>
</dbReference>
<dbReference type="Gene3D" id="2.60.40.10">
    <property type="entry name" value="Immunoglobulins"/>
    <property type="match status" value="1"/>
</dbReference>
<keyword evidence="4" id="KW-0812">Transmembrane</keyword>
<dbReference type="EMBL" id="OC867451">
    <property type="protein sequence ID" value="CAD7633524.1"/>
    <property type="molecule type" value="Genomic_DNA"/>
</dbReference>
<feature type="compositionally biased region" description="Low complexity" evidence="3">
    <location>
        <begin position="446"/>
        <end position="466"/>
    </location>
</feature>
<dbReference type="Gene3D" id="3.80.10.10">
    <property type="entry name" value="Ribonuclease Inhibitor"/>
    <property type="match status" value="1"/>
</dbReference>